<feature type="region of interest" description="Disordered" evidence="1">
    <location>
        <begin position="1"/>
        <end position="22"/>
    </location>
</feature>
<dbReference type="GO" id="GO:0005849">
    <property type="term" value="C:mRNA cleavage factor complex"/>
    <property type="evidence" value="ECO:0007669"/>
    <property type="project" value="InterPro"/>
</dbReference>
<keyword evidence="3" id="KW-1185">Reference proteome</keyword>
<evidence type="ECO:0008006" key="4">
    <source>
        <dbReference type="Google" id="ProtNLM"/>
    </source>
</evidence>
<comment type="caution">
    <text evidence="2">The sequence shown here is derived from an EMBL/GenBank/DDBJ whole genome shotgun (WGS) entry which is preliminary data.</text>
</comment>
<dbReference type="FunFam" id="3.90.79.10:FF:000005">
    <property type="entry name" value="Cleavage and polyadenylation specificity factor subunit 5"/>
    <property type="match status" value="1"/>
</dbReference>
<sequence>MTSDFTQQSAHPPLNPPPFTANQPQTIRLHPLSNYTFGTKDVQLEEDPSVLTRLRRLEDHYEKHGMRRTCEGILVCHEHNHPHVLMLQIANAFFKLPGDYLPPEAEEIPAFTDLLNSRLAPTSPTTQDLEWQVGDCLAQWWRPNHETFLYPFLPAHCTRPKELKKLYFIHLPPKKALSIPKNMKLLAVPLFELYDNTARYGPQLSAIPHYLSRYRFEFVDEEGRVSRVTPGGEAMSGGGGIKVLIDGEILDQNGSAQLKGEDDDEVDMKKIKVELGNVEGMKDEDDVKQ</sequence>
<reference evidence="2 3" key="1">
    <citation type="submission" date="2023-08" db="EMBL/GenBank/DDBJ databases">
        <title>Black Yeasts Isolated from many extreme environments.</title>
        <authorList>
            <person name="Coleine C."/>
            <person name="Stajich J.E."/>
            <person name="Selbmann L."/>
        </authorList>
    </citation>
    <scope>NUCLEOTIDE SEQUENCE [LARGE SCALE GENOMIC DNA]</scope>
    <source>
        <strain evidence="2 3">CCFEE 5910</strain>
    </source>
</reference>
<protein>
    <recommendedName>
        <fullName evidence="4">Cleavage and polyadenylation specificity factor subunit 5</fullName>
    </recommendedName>
</protein>
<dbReference type="Gene3D" id="3.90.79.10">
    <property type="entry name" value="Nucleoside Triphosphate Pyrophosphohydrolase"/>
    <property type="match status" value="1"/>
</dbReference>
<proteinExistence type="predicted"/>
<dbReference type="InterPro" id="IPR016706">
    <property type="entry name" value="Cleav_polyA_spec_factor_su5"/>
</dbReference>
<dbReference type="GO" id="GO:0003729">
    <property type="term" value="F:mRNA binding"/>
    <property type="evidence" value="ECO:0007669"/>
    <property type="project" value="InterPro"/>
</dbReference>
<accession>A0AAN7T0U6</accession>
<gene>
    <name evidence="2" type="ORF">LTR05_004978</name>
</gene>
<evidence type="ECO:0000313" key="2">
    <source>
        <dbReference type="EMBL" id="KAK5085690.1"/>
    </source>
</evidence>
<evidence type="ECO:0000313" key="3">
    <source>
        <dbReference type="Proteomes" id="UP001309876"/>
    </source>
</evidence>
<dbReference type="Proteomes" id="UP001309876">
    <property type="component" value="Unassembled WGS sequence"/>
</dbReference>
<dbReference type="PANTHER" id="PTHR13047">
    <property type="entry name" value="PRE-MRNA CLEAVAGE FACTOR IM, 25KD SUBUNIT"/>
    <property type="match status" value="1"/>
</dbReference>
<organism evidence="2 3">
    <name type="scientific">Lithohypha guttulata</name>
    <dbReference type="NCBI Taxonomy" id="1690604"/>
    <lineage>
        <taxon>Eukaryota</taxon>
        <taxon>Fungi</taxon>
        <taxon>Dikarya</taxon>
        <taxon>Ascomycota</taxon>
        <taxon>Pezizomycotina</taxon>
        <taxon>Eurotiomycetes</taxon>
        <taxon>Chaetothyriomycetidae</taxon>
        <taxon>Chaetothyriales</taxon>
        <taxon>Trichomeriaceae</taxon>
        <taxon>Lithohypha</taxon>
    </lineage>
</organism>
<dbReference type="AlphaFoldDB" id="A0AAN7T0U6"/>
<feature type="compositionally biased region" description="Polar residues" evidence="1">
    <location>
        <begin position="1"/>
        <end position="10"/>
    </location>
</feature>
<evidence type="ECO:0000256" key="1">
    <source>
        <dbReference type="SAM" id="MobiDB-lite"/>
    </source>
</evidence>
<dbReference type="CDD" id="cd18871">
    <property type="entry name" value="NUDIX_Cfim25_Nudt21"/>
    <property type="match status" value="1"/>
</dbReference>
<dbReference type="Pfam" id="PF13869">
    <property type="entry name" value="NUDIX_2"/>
    <property type="match status" value="1"/>
</dbReference>
<name>A0AAN7T0U6_9EURO</name>
<dbReference type="EMBL" id="JAVRRJ010000004">
    <property type="protein sequence ID" value="KAK5085690.1"/>
    <property type="molecule type" value="Genomic_DNA"/>
</dbReference>
<dbReference type="GO" id="GO:0031124">
    <property type="term" value="P:mRNA 3'-end processing"/>
    <property type="evidence" value="ECO:0007669"/>
    <property type="project" value="InterPro"/>
</dbReference>